<feature type="transmembrane region" description="Helical" evidence="2">
    <location>
        <begin position="84"/>
        <end position="104"/>
    </location>
</feature>
<dbReference type="RefSeq" id="WP_145189618.1">
    <property type="nucleotide sequence ID" value="NZ_CP036266.1"/>
</dbReference>
<dbReference type="OrthoDB" id="228370at2"/>
<evidence type="ECO:0000256" key="1">
    <source>
        <dbReference type="SAM" id="MobiDB-lite"/>
    </source>
</evidence>
<keyword evidence="2" id="KW-0812">Transmembrane</keyword>
<dbReference type="AlphaFoldDB" id="A0A517PU95"/>
<keyword evidence="2" id="KW-1133">Transmembrane helix</keyword>
<dbReference type="Proteomes" id="UP000320421">
    <property type="component" value="Chromosome"/>
</dbReference>
<dbReference type="SUPFAM" id="SSF50969">
    <property type="entry name" value="YVTN repeat-like/Quinoprotein amine dehydrogenase"/>
    <property type="match status" value="1"/>
</dbReference>
<evidence type="ECO:0000256" key="2">
    <source>
        <dbReference type="SAM" id="Phobius"/>
    </source>
</evidence>
<reference evidence="3 4" key="1">
    <citation type="submission" date="2019-02" db="EMBL/GenBank/DDBJ databases">
        <title>Deep-cultivation of Planctomycetes and their phenomic and genomic characterization uncovers novel biology.</title>
        <authorList>
            <person name="Wiegand S."/>
            <person name="Jogler M."/>
            <person name="Boedeker C."/>
            <person name="Pinto D."/>
            <person name="Vollmers J."/>
            <person name="Rivas-Marin E."/>
            <person name="Kohn T."/>
            <person name="Peeters S.H."/>
            <person name="Heuer A."/>
            <person name="Rast P."/>
            <person name="Oberbeckmann S."/>
            <person name="Bunk B."/>
            <person name="Jeske O."/>
            <person name="Meyerdierks A."/>
            <person name="Storesund J.E."/>
            <person name="Kallscheuer N."/>
            <person name="Luecker S."/>
            <person name="Lage O.M."/>
            <person name="Pohl T."/>
            <person name="Merkel B.J."/>
            <person name="Hornburger P."/>
            <person name="Mueller R.-W."/>
            <person name="Bruemmer F."/>
            <person name="Labrenz M."/>
            <person name="Spormann A.M."/>
            <person name="Op den Camp H."/>
            <person name="Overmann J."/>
            <person name="Amann R."/>
            <person name="Jetten M.S.M."/>
            <person name="Mascher T."/>
            <person name="Medema M.H."/>
            <person name="Devos D.P."/>
            <person name="Kaster A.-K."/>
            <person name="Ovreas L."/>
            <person name="Rohde M."/>
            <person name="Galperin M.Y."/>
            <person name="Jogler C."/>
        </authorList>
    </citation>
    <scope>NUCLEOTIDE SEQUENCE [LARGE SCALE GENOMIC DNA]</scope>
    <source>
        <strain evidence="3 4">HG66A1</strain>
    </source>
</reference>
<evidence type="ECO:0000313" key="3">
    <source>
        <dbReference type="EMBL" id="QDT22946.1"/>
    </source>
</evidence>
<gene>
    <name evidence="3" type="ORF">HG66A1_47570</name>
</gene>
<dbReference type="EMBL" id="CP036266">
    <property type="protein sequence ID" value="QDT22946.1"/>
    <property type="molecule type" value="Genomic_DNA"/>
</dbReference>
<keyword evidence="2" id="KW-0472">Membrane</keyword>
<evidence type="ECO:0000313" key="4">
    <source>
        <dbReference type="Proteomes" id="UP000320421"/>
    </source>
</evidence>
<dbReference type="InterPro" id="IPR015943">
    <property type="entry name" value="WD40/YVTN_repeat-like_dom_sf"/>
</dbReference>
<organism evidence="3 4">
    <name type="scientific">Gimesia chilikensis</name>
    <dbReference type="NCBI Taxonomy" id="2605989"/>
    <lineage>
        <taxon>Bacteria</taxon>
        <taxon>Pseudomonadati</taxon>
        <taxon>Planctomycetota</taxon>
        <taxon>Planctomycetia</taxon>
        <taxon>Planctomycetales</taxon>
        <taxon>Planctomycetaceae</taxon>
        <taxon>Gimesia</taxon>
    </lineage>
</organism>
<feature type="region of interest" description="Disordered" evidence="1">
    <location>
        <begin position="623"/>
        <end position="645"/>
    </location>
</feature>
<feature type="region of interest" description="Disordered" evidence="1">
    <location>
        <begin position="125"/>
        <end position="185"/>
    </location>
</feature>
<protein>
    <submittedName>
        <fullName evidence="3">Uncharacterized protein</fullName>
    </submittedName>
</protein>
<proteinExistence type="predicted"/>
<feature type="region of interest" description="Disordered" evidence="1">
    <location>
        <begin position="50"/>
        <end position="81"/>
    </location>
</feature>
<sequence>MIQFQCEHCFQDYKVRDDRAGQTLKCKSCGERMQVPAGDDDLLDDFYEDDEEVYESSARPARKKTSSKGGKQKKQSGNSANSPVTLIAGIVAFVVMFFVSYTLVRSLMGGGEPEEIAQPHQELAPAGVTPAPAPAPVEEKAESEPPAKPMEIANTKPVSGQPAAKKATPAPTKPKPQPEPEQKWTSLVDPPLVTADWPESSRLKIDLKNAEEKLVVPSGSGPVVAVQYKNRSLYHFDIWNLATEKKIGEISITPPQEWMILTPKFKLSADGKYLLLNITERTSKIPKLVCWDTTTGKIVSEWQVDAPGSVVSLYEICGNNGAFVQLIRKDGGKYKTILKRWDLQTGKLEQESEIKSSEFASHSYLVSPGGNYLATNTSNKVFFYDLRTLKLLYLMELDGHLDPRAKYYSLQALDFSRDGKQLGMLVTESGKTEIWLVNLEDGKPERAFEIAGNLSDQFSQPSYEGNKLELTPSGRSFLLYGALLVDRESRRSVWVLEPPPNVIIRRPLYLTPHYLFANTDSALTDDKGRLRLNRKPQLVTVPLPEKQITDGLAAYQSESDAILRTGSKVSINVNVVNIKFGKEDEVKEVLQEVLKDRLEADGFEVAEDQPLIFQMEYQEQAGNKLQMSKRGRPSPGNPLGRTPTGETLQSTAAAFKLSWVQKSPKRTLWTKQVLVNPRFLILRNATEQEAREQMFEGLQNRLMGELIPYFIPKEKGLSMLPGETQLPE</sequence>
<name>A0A517PU95_9PLAN</name>
<dbReference type="Gene3D" id="2.130.10.10">
    <property type="entry name" value="YVTN repeat-like/Quinoprotein amine dehydrogenase"/>
    <property type="match status" value="1"/>
</dbReference>
<dbReference type="InterPro" id="IPR011044">
    <property type="entry name" value="Quino_amine_DH_bsu"/>
</dbReference>
<accession>A0A517PU95</accession>
<keyword evidence="4" id="KW-1185">Reference proteome</keyword>
<feature type="compositionally biased region" description="Basic residues" evidence="1">
    <location>
        <begin position="60"/>
        <end position="74"/>
    </location>
</feature>